<evidence type="ECO:0000313" key="5">
    <source>
        <dbReference type="Proteomes" id="UP000325313"/>
    </source>
</evidence>
<name>A0A5B0P9D6_PUCGR</name>
<protein>
    <submittedName>
        <fullName evidence="2">Uncharacterized protein</fullName>
    </submittedName>
</protein>
<accession>A0A5B0P9D6</accession>
<evidence type="ECO:0000313" key="4">
    <source>
        <dbReference type="Proteomes" id="UP000324748"/>
    </source>
</evidence>
<dbReference type="EMBL" id="VSWC01000066">
    <property type="protein sequence ID" value="KAA1097372.1"/>
    <property type="molecule type" value="Genomic_DNA"/>
</dbReference>
<keyword evidence="1" id="KW-0812">Transmembrane</keyword>
<sequence>MNEESKSRLIKTLVETAANSRSVECAAVAGIAIILLAAYDEGPEYGDGGQAYNLVLA</sequence>
<evidence type="ECO:0000313" key="2">
    <source>
        <dbReference type="EMBL" id="KAA1097372.1"/>
    </source>
</evidence>
<dbReference type="Proteomes" id="UP000325313">
    <property type="component" value="Unassembled WGS sequence"/>
</dbReference>
<keyword evidence="1" id="KW-0472">Membrane</keyword>
<dbReference type="EMBL" id="VDEP01000069">
    <property type="protein sequence ID" value="KAA1134279.1"/>
    <property type="molecule type" value="Genomic_DNA"/>
</dbReference>
<dbReference type="AlphaFoldDB" id="A0A5B0P9D6"/>
<keyword evidence="4" id="KW-1185">Reference proteome</keyword>
<evidence type="ECO:0000313" key="3">
    <source>
        <dbReference type="EMBL" id="KAA1134279.1"/>
    </source>
</evidence>
<organism evidence="2 4">
    <name type="scientific">Puccinia graminis f. sp. tritici</name>
    <dbReference type="NCBI Taxonomy" id="56615"/>
    <lineage>
        <taxon>Eukaryota</taxon>
        <taxon>Fungi</taxon>
        <taxon>Dikarya</taxon>
        <taxon>Basidiomycota</taxon>
        <taxon>Pucciniomycotina</taxon>
        <taxon>Pucciniomycetes</taxon>
        <taxon>Pucciniales</taxon>
        <taxon>Pucciniaceae</taxon>
        <taxon>Puccinia</taxon>
    </lineage>
</organism>
<gene>
    <name evidence="2" type="ORF">PGT21_004398</name>
    <name evidence="3" type="ORF">PGTUg99_034503</name>
</gene>
<proteinExistence type="predicted"/>
<evidence type="ECO:0000256" key="1">
    <source>
        <dbReference type="SAM" id="Phobius"/>
    </source>
</evidence>
<keyword evidence="1" id="KW-1133">Transmembrane helix</keyword>
<comment type="caution">
    <text evidence="2">The sequence shown here is derived from an EMBL/GenBank/DDBJ whole genome shotgun (WGS) entry which is preliminary data.</text>
</comment>
<reference evidence="4 5" key="1">
    <citation type="submission" date="2019-05" db="EMBL/GenBank/DDBJ databases">
        <title>Emergence of the Ug99 lineage of the wheat stem rust pathogen through somatic hybridization.</title>
        <authorList>
            <person name="Li F."/>
            <person name="Upadhyaya N.M."/>
            <person name="Sperschneider J."/>
            <person name="Matny O."/>
            <person name="Nguyen-Phuc H."/>
            <person name="Mago R."/>
            <person name="Raley C."/>
            <person name="Miller M.E."/>
            <person name="Silverstein K.A.T."/>
            <person name="Henningsen E."/>
            <person name="Hirsch C.D."/>
            <person name="Visser B."/>
            <person name="Pretorius Z.A."/>
            <person name="Steffenson B.J."/>
            <person name="Schwessinger B."/>
            <person name="Dodds P.N."/>
            <person name="Figueroa M."/>
        </authorList>
    </citation>
    <scope>NUCLEOTIDE SEQUENCE [LARGE SCALE GENOMIC DNA]</scope>
    <source>
        <strain evidence="2">21-0</strain>
        <strain evidence="3 5">Ug99</strain>
    </source>
</reference>
<dbReference type="Proteomes" id="UP000324748">
    <property type="component" value="Unassembled WGS sequence"/>
</dbReference>
<feature type="transmembrane region" description="Helical" evidence="1">
    <location>
        <begin position="21"/>
        <end position="39"/>
    </location>
</feature>